<dbReference type="InterPro" id="IPR029063">
    <property type="entry name" value="SAM-dependent_MTases_sf"/>
</dbReference>
<evidence type="ECO:0000256" key="1">
    <source>
        <dbReference type="ARBA" id="ARBA00000903"/>
    </source>
</evidence>
<dbReference type="Pfam" id="PF05724">
    <property type="entry name" value="TPMT"/>
    <property type="match status" value="1"/>
</dbReference>
<dbReference type="PANTHER" id="PTHR10259:SF11">
    <property type="entry name" value="THIOPURINE S-METHYLTRANSFERASE"/>
    <property type="match status" value="1"/>
</dbReference>
<protein>
    <recommendedName>
        <fullName evidence="4 9">Thiopurine S-methyltransferase</fullName>
        <ecNumber evidence="4 9">2.1.1.67</ecNumber>
    </recommendedName>
</protein>
<evidence type="ECO:0000256" key="5">
    <source>
        <dbReference type="ARBA" id="ARBA00022490"/>
    </source>
</evidence>
<dbReference type="Proteomes" id="UP000058857">
    <property type="component" value="Chromosome 1"/>
</dbReference>
<dbReference type="FunFam" id="3.40.50.150:FF:000101">
    <property type="entry name" value="Thiopurine S-methyltransferase"/>
    <property type="match status" value="1"/>
</dbReference>
<evidence type="ECO:0000256" key="2">
    <source>
        <dbReference type="ARBA" id="ARBA00004496"/>
    </source>
</evidence>
<evidence type="ECO:0000256" key="3">
    <source>
        <dbReference type="ARBA" id="ARBA00008145"/>
    </source>
</evidence>
<dbReference type="EC" id="2.1.1.67" evidence="4 9"/>
<comment type="subcellular location">
    <subcellularLocation>
        <location evidence="2">Cytoplasm</location>
    </subcellularLocation>
</comment>
<dbReference type="SUPFAM" id="SSF53335">
    <property type="entry name" value="S-adenosyl-L-methionine-dependent methyltransferases"/>
    <property type="match status" value="1"/>
</dbReference>
<dbReference type="HAMAP" id="MF_00812">
    <property type="entry name" value="Thiopur_methtran"/>
    <property type="match status" value="1"/>
</dbReference>
<keyword evidence="8" id="KW-0949">S-adenosyl-L-methionine</keyword>
<dbReference type="InterPro" id="IPR008854">
    <property type="entry name" value="TPMT"/>
</dbReference>
<dbReference type="PATRIC" id="fig|280505.15.peg.2909"/>
<organism evidence="10">
    <name type="scientific">Leptospira borgpetersenii serovar Ballum</name>
    <dbReference type="NCBI Taxonomy" id="280505"/>
    <lineage>
        <taxon>Bacteria</taxon>
        <taxon>Pseudomonadati</taxon>
        <taxon>Spirochaetota</taxon>
        <taxon>Spirochaetia</taxon>
        <taxon>Leptospirales</taxon>
        <taxon>Leptospiraceae</taxon>
        <taxon>Leptospira</taxon>
    </lineage>
</organism>
<dbReference type="GO" id="GO:0032259">
    <property type="term" value="P:methylation"/>
    <property type="evidence" value="ECO:0007669"/>
    <property type="project" value="UniProtKB-KW"/>
</dbReference>
<reference evidence="10 11" key="1">
    <citation type="journal article" date="2015" name="PLoS Negl. Trop. Dis.">
        <title>Distribution of Plasmids in Distinct Leptospira Pathogenic Species.</title>
        <authorList>
            <person name="Wang Y."/>
            <person name="Zhuang X."/>
            <person name="Zhong Y."/>
            <person name="Zhang C."/>
            <person name="Zhang Y."/>
            <person name="Zeng L."/>
            <person name="Zhu Y."/>
            <person name="He P."/>
            <person name="Dong K."/>
            <person name="Pal U."/>
            <person name="Guo X."/>
            <person name="Qin J."/>
        </authorList>
    </citation>
    <scope>NUCLEOTIDE SEQUENCE [LARGE SCALE GENOMIC DNA]</scope>
    <source>
        <strain evidence="10 11">56604</strain>
    </source>
</reference>
<gene>
    <name evidence="10" type="ORF">LBBP_02982</name>
</gene>
<dbReference type="GO" id="GO:0005737">
    <property type="term" value="C:cytoplasm"/>
    <property type="evidence" value="ECO:0007669"/>
    <property type="project" value="UniProtKB-SubCell"/>
</dbReference>
<evidence type="ECO:0000313" key="10">
    <source>
        <dbReference type="EMBL" id="ALO27193.1"/>
    </source>
</evidence>
<dbReference type="PANTHER" id="PTHR10259">
    <property type="entry name" value="THIOPURINE S-METHYLTRANSFERASE"/>
    <property type="match status" value="1"/>
</dbReference>
<dbReference type="RefSeq" id="WP_002739980.1">
    <property type="nucleotide sequence ID" value="NZ_CP012029.1"/>
</dbReference>
<evidence type="ECO:0000256" key="8">
    <source>
        <dbReference type="ARBA" id="ARBA00022691"/>
    </source>
</evidence>
<dbReference type="InterPro" id="IPR025835">
    <property type="entry name" value="Thiopurine_S-MeTrfase"/>
</dbReference>
<dbReference type="Gene3D" id="3.40.50.150">
    <property type="entry name" value="Vaccinia Virus protein VP39"/>
    <property type="match status" value="1"/>
</dbReference>
<dbReference type="EMBL" id="CP012029">
    <property type="protein sequence ID" value="ALO27193.1"/>
    <property type="molecule type" value="Genomic_DNA"/>
</dbReference>
<evidence type="ECO:0000256" key="6">
    <source>
        <dbReference type="ARBA" id="ARBA00022603"/>
    </source>
</evidence>
<keyword evidence="7 10" id="KW-0808">Transferase</keyword>
<sequence length="215" mass="24542">MDTNFWHQKWEKNEIAFHESEVNPLLVENIDKLSLAENGRIFLPLCGKTLDIAWLLSRGFRVAGAELSKIAIEQLFQELGVEPKISKAAELERYSAHHIDIFVGDIFHLTAESLGFVDAIYDRASLVALPEDTRKRYVKHLMEITNTAPQLLICYEYDQSKMAGPPFSIRSGEVQKHYRNHYHFNLIVSKNVVGGLKGKCEATENVWLLLKQSTD</sequence>
<dbReference type="PROSITE" id="PS51585">
    <property type="entry name" value="SAM_MT_TPMT"/>
    <property type="match status" value="1"/>
</dbReference>
<comment type="similarity">
    <text evidence="3">Belongs to the class I-like SAM-binding methyltransferase superfamily. TPMT family.</text>
</comment>
<dbReference type="InterPro" id="IPR022474">
    <property type="entry name" value="Thiopur_S-MeTfrase_Se/Te_detox"/>
</dbReference>
<dbReference type="GO" id="GO:0008119">
    <property type="term" value="F:thiopurine S-methyltransferase activity"/>
    <property type="evidence" value="ECO:0007669"/>
    <property type="project" value="UniProtKB-UniRule"/>
</dbReference>
<dbReference type="PIRSF" id="PIRSF023956">
    <property type="entry name" value="Thiopurine_S-methyltransferase"/>
    <property type="match status" value="1"/>
</dbReference>
<dbReference type="AlphaFoldDB" id="A0A0E3BLN2"/>
<dbReference type="NCBIfam" id="NF009732">
    <property type="entry name" value="PRK13255.1"/>
    <property type="match status" value="1"/>
</dbReference>
<dbReference type="GO" id="GO:0010038">
    <property type="term" value="P:response to metal ion"/>
    <property type="evidence" value="ECO:0007669"/>
    <property type="project" value="InterPro"/>
</dbReference>
<keyword evidence="6 10" id="KW-0489">Methyltransferase</keyword>
<evidence type="ECO:0000256" key="4">
    <source>
        <dbReference type="ARBA" id="ARBA00011905"/>
    </source>
</evidence>
<comment type="catalytic activity">
    <reaction evidence="1">
        <text>S-adenosyl-L-methionine + a thiopurine = S-adenosyl-L-homocysteine + a thiopurine S-methylether.</text>
        <dbReference type="EC" id="2.1.1.67"/>
    </reaction>
</comment>
<evidence type="ECO:0000313" key="11">
    <source>
        <dbReference type="Proteomes" id="UP000058857"/>
    </source>
</evidence>
<name>A0A0E3BLN2_LEPBO</name>
<accession>A0A0E3BLN2</accession>
<proteinExistence type="inferred from homology"/>
<keyword evidence="5" id="KW-0963">Cytoplasm</keyword>
<evidence type="ECO:0000256" key="7">
    <source>
        <dbReference type="ARBA" id="ARBA00022679"/>
    </source>
</evidence>
<dbReference type="NCBIfam" id="TIGR03840">
    <property type="entry name" value="TMPT_Se_Te"/>
    <property type="match status" value="1"/>
</dbReference>
<evidence type="ECO:0000256" key="9">
    <source>
        <dbReference type="NCBIfam" id="TIGR03840"/>
    </source>
</evidence>